<name>A0A495RJ35_9GAMM</name>
<proteinExistence type="predicted"/>
<organism evidence="1 2">
    <name type="scientific">Orbus hercynius</name>
    <dbReference type="NCBI Taxonomy" id="593135"/>
    <lineage>
        <taxon>Bacteria</taxon>
        <taxon>Pseudomonadati</taxon>
        <taxon>Pseudomonadota</taxon>
        <taxon>Gammaproteobacteria</taxon>
        <taxon>Orbales</taxon>
        <taxon>Orbaceae</taxon>
        <taxon>Orbus</taxon>
    </lineage>
</organism>
<protein>
    <submittedName>
        <fullName evidence="1">Uncharacterized protein</fullName>
    </submittedName>
</protein>
<dbReference type="RefSeq" id="WP_121144195.1">
    <property type="nucleotide sequence ID" value="NZ_RBWY01000001.1"/>
</dbReference>
<dbReference type="Proteomes" id="UP000278542">
    <property type="component" value="Unassembled WGS sequence"/>
</dbReference>
<comment type="caution">
    <text evidence="1">The sequence shown here is derived from an EMBL/GenBank/DDBJ whole genome shotgun (WGS) entry which is preliminary data.</text>
</comment>
<evidence type="ECO:0000313" key="2">
    <source>
        <dbReference type="Proteomes" id="UP000278542"/>
    </source>
</evidence>
<dbReference type="AlphaFoldDB" id="A0A495RJ35"/>
<keyword evidence="2" id="KW-1185">Reference proteome</keyword>
<evidence type="ECO:0000313" key="1">
    <source>
        <dbReference type="EMBL" id="RKS87294.1"/>
    </source>
</evidence>
<sequence length="78" mass="9279">MGIKTETTTTVTCDFCDKQLHGKPEKEITIFYRQGYECNTEINIKIEATMQWQPEQIVCKECLIKYMKQWIKRQEDGI</sequence>
<accession>A0A495RJ35</accession>
<gene>
    <name evidence="1" type="ORF">DES39_0514</name>
</gene>
<dbReference type="EMBL" id="RBWY01000001">
    <property type="protein sequence ID" value="RKS87294.1"/>
    <property type="molecule type" value="Genomic_DNA"/>
</dbReference>
<reference evidence="1 2" key="1">
    <citation type="submission" date="2018-10" db="EMBL/GenBank/DDBJ databases">
        <title>Genomic Encyclopedia of Type Strains, Phase IV (KMG-IV): sequencing the most valuable type-strain genomes for metagenomic binning, comparative biology and taxonomic classification.</title>
        <authorList>
            <person name="Goeker M."/>
        </authorList>
    </citation>
    <scope>NUCLEOTIDE SEQUENCE [LARGE SCALE GENOMIC DNA]</scope>
    <source>
        <strain evidence="1 2">DSM 22228</strain>
    </source>
</reference>